<sequence length="191" mass="22079">MADPNLEIRPDFASEPYEGIRHVMADTTGETHQQVAQRLAEAWDVEHNTRIDAWNHQQEEERQVEEREQQEERNRQEDQRCLDEADAEKERKEAEKKKPKINDFDADLPPPSVIVPRPSQYAIQKLTSFEFVEMWYFSPEGCAEATRHHRSQADDAFGLAASNDRIPPGEEHPSSPHETAVVARQTRKRPG</sequence>
<feature type="region of interest" description="Disordered" evidence="1">
    <location>
        <begin position="50"/>
        <end position="116"/>
    </location>
</feature>
<keyword evidence="3" id="KW-1185">Reference proteome</keyword>
<dbReference type="EMBL" id="JAGFBS010000011">
    <property type="protein sequence ID" value="KAG6376622.1"/>
    <property type="molecule type" value="Genomic_DNA"/>
</dbReference>
<evidence type="ECO:0000313" key="3">
    <source>
        <dbReference type="Proteomes" id="UP000683000"/>
    </source>
</evidence>
<gene>
    <name evidence="2" type="ORF">JVT61DRAFT_1605</name>
</gene>
<feature type="compositionally biased region" description="Basic and acidic residues" evidence="1">
    <location>
        <begin position="57"/>
        <end position="103"/>
    </location>
</feature>
<proteinExistence type="predicted"/>
<reference evidence="2" key="1">
    <citation type="submission" date="2021-03" db="EMBL/GenBank/DDBJ databases">
        <title>Evolutionary innovations through gain and loss of genes in the ectomycorrhizal Boletales.</title>
        <authorList>
            <person name="Wu G."/>
            <person name="Miyauchi S."/>
            <person name="Morin E."/>
            <person name="Yang Z.-L."/>
            <person name="Xu J."/>
            <person name="Martin F.M."/>
        </authorList>
    </citation>
    <scope>NUCLEOTIDE SEQUENCE</scope>
    <source>
        <strain evidence="2">BR01</strain>
    </source>
</reference>
<evidence type="ECO:0000313" key="2">
    <source>
        <dbReference type="EMBL" id="KAG6376622.1"/>
    </source>
</evidence>
<dbReference type="OrthoDB" id="2693259at2759"/>
<dbReference type="AlphaFoldDB" id="A0A8I2YSN4"/>
<evidence type="ECO:0000256" key="1">
    <source>
        <dbReference type="SAM" id="MobiDB-lite"/>
    </source>
</evidence>
<dbReference type="Proteomes" id="UP000683000">
    <property type="component" value="Unassembled WGS sequence"/>
</dbReference>
<feature type="region of interest" description="Disordered" evidence="1">
    <location>
        <begin position="148"/>
        <end position="191"/>
    </location>
</feature>
<organism evidence="2 3">
    <name type="scientific">Boletus reticuloceps</name>
    <dbReference type="NCBI Taxonomy" id="495285"/>
    <lineage>
        <taxon>Eukaryota</taxon>
        <taxon>Fungi</taxon>
        <taxon>Dikarya</taxon>
        <taxon>Basidiomycota</taxon>
        <taxon>Agaricomycotina</taxon>
        <taxon>Agaricomycetes</taxon>
        <taxon>Agaricomycetidae</taxon>
        <taxon>Boletales</taxon>
        <taxon>Boletineae</taxon>
        <taxon>Boletaceae</taxon>
        <taxon>Boletoideae</taxon>
        <taxon>Boletus</taxon>
    </lineage>
</organism>
<protein>
    <submittedName>
        <fullName evidence="2">Uncharacterized protein</fullName>
    </submittedName>
</protein>
<accession>A0A8I2YSN4</accession>
<comment type="caution">
    <text evidence="2">The sequence shown here is derived from an EMBL/GenBank/DDBJ whole genome shotgun (WGS) entry which is preliminary data.</text>
</comment>
<name>A0A8I2YSN4_9AGAM</name>